<dbReference type="Pfam" id="PF03713">
    <property type="entry name" value="DUF305"/>
    <property type="match status" value="1"/>
</dbReference>
<dbReference type="RefSeq" id="WP_330194567.1">
    <property type="nucleotide sequence ID" value="NZ_JAZDRO010000001.1"/>
</dbReference>
<dbReference type="InterPro" id="IPR005183">
    <property type="entry name" value="DUF305_CopM-like"/>
</dbReference>
<gene>
    <name evidence="4" type="ORF">V0U35_00075</name>
</gene>
<evidence type="ECO:0000313" key="5">
    <source>
        <dbReference type="Proteomes" id="UP001310692"/>
    </source>
</evidence>
<comment type="caution">
    <text evidence="4">The sequence shown here is derived from an EMBL/GenBank/DDBJ whole genome shotgun (WGS) entry which is preliminary data.</text>
</comment>
<keyword evidence="5" id="KW-1185">Reference proteome</keyword>
<evidence type="ECO:0000256" key="2">
    <source>
        <dbReference type="SAM" id="Phobius"/>
    </source>
</evidence>
<organism evidence="4 5">
    <name type="scientific">Hyphobacterium marinum</name>
    <dbReference type="NCBI Taxonomy" id="3116574"/>
    <lineage>
        <taxon>Bacteria</taxon>
        <taxon>Pseudomonadati</taxon>
        <taxon>Pseudomonadota</taxon>
        <taxon>Alphaproteobacteria</taxon>
        <taxon>Maricaulales</taxon>
        <taxon>Maricaulaceae</taxon>
        <taxon>Hyphobacterium</taxon>
    </lineage>
</organism>
<evidence type="ECO:0000259" key="3">
    <source>
        <dbReference type="Pfam" id="PF03713"/>
    </source>
</evidence>
<feature type="transmembrane region" description="Helical" evidence="2">
    <location>
        <begin position="41"/>
        <end position="62"/>
    </location>
</feature>
<feature type="transmembrane region" description="Helical" evidence="2">
    <location>
        <begin position="6"/>
        <end position="29"/>
    </location>
</feature>
<feature type="transmembrane region" description="Helical" evidence="2">
    <location>
        <begin position="68"/>
        <end position="87"/>
    </location>
</feature>
<feature type="region of interest" description="Disordered" evidence="1">
    <location>
        <begin position="154"/>
        <end position="177"/>
    </location>
</feature>
<dbReference type="Gene3D" id="1.20.1260.10">
    <property type="match status" value="1"/>
</dbReference>
<evidence type="ECO:0000256" key="1">
    <source>
        <dbReference type="SAM" id="MobiDB-lite"/>
    </source>
</evidence>
<evidence type="ECO:0000313" key="4">
    <source>
        <dbReference type="EMBL" id="MEE2565061.1"/>
    </source>
</evidence>
<keyword evidence="2" id="KW-0812">Transmembrane</keyword>
<keyword evidence="2" id="KW-0472">Membrane</keyword>
<protein>
    <submittedName>
        <fullName evidence="4">DUF305 domain-containing protein</fullName>
    </submittedName>
</protein>
<accession>A0ABU7LU30</accession>
<dbReference type="Proteomes" id="UP001310692">
    <property type="component" value="Unassembled WGS sequence"/>
</dbReference>
<reference evidence="4 5" key="1">
    <citation type="submission" date="2024-01" db="EMBL/GenBank/DDBJ databases">
        <title>Hyphobacterium bacterium isolated from marine sediment.</title>
        <authorList>
            <person name="Zhao S."/>
        </authorList>
    </citation>
    <scope>NUCLEOTIDE SEQUENCE [LARGE SCALE GENOMIC DNA]</scope>
    <source>
        <strain evidence="4 5">Y60-23</strain>
    </source>
</reference>
<keyword evidence="2" id="KW-1133">Transmembrane helix</keyword>
<feature type="domain" description="DUF305" evidence="3">
    <location>
        <begin position="95"/>
        <end position="152"/>
    </location>
</feature>
<proteinExistence type="predicted"/>
<name>A0ABU7LU30_9PROT</name>
<dbReference type="EMBL" id="JAZDRO010000001">
    <property type="protein sequence ID" value="MEE2565061.1"/>
    <property type="molecule type" value="Genomic_DNA"/>
</dbReference>
<dbReference type="InterPro" id="IPR012347">
    <property type="entry name" value="Ferritin-like"/>
</dbReference>
<sequence length="177" mass="20046">MQSSPYWKFGAMIATSMIVMFGLMYLNTYRPEHIMFSETRFYMTFIMGAAMAVVMLSFMLSMYKDTKINIAIYAGSALVFVLALWLVRSQETVHDKSWMSAMIPHHSIAILTSERANISDVRVRELADSIIEAQRREIAEMKWLLDDISENGEAQTEAEAAARPVPEFEAGAYPDPA</sequence>